<dbReference type="EMBL" id="JACHZG010000001">
    <property type="protein sequence ID" value="MBB3327909.1"/>
    <property type="molecule type" value="Genomic_DNA"/>
</dbReference>
<gene>
    <name evidence="2" type="ORF">FHX39_002853</name>
</gene>
<dbReference type="RefSeq" id="WP_183339436.1">
    <property type="nucleotide sequence ID" value="NZ_JACHZG010000001.1"/>
</dbReference>
<dbReference type="Gene3D" id="3.90.1150.200">
    <property type="match status" value="1"/>
</dbReference>
<evidence type="ECO:0000313" key="3">
    <source>
        <dbReference type="Proteomes" id="UP000565572"/>
    </source>
</evidence>
<dbReference type="Proteomes" id="UP000565572">
    <property type="component" value="Unassembled WGS sequence"/>
</dbReference>
<evidence type="ECO:0000256" key="1">
    <source>
        <dbReference type="SAM" id="MobiDB-lite"/>
    </source>
</evidence>
<feature type="region of interest" description="Disordered" evidence="1">
    <location>
        <begin position="1"/>
        <end position="34"/>
    </location>
</feature>
<keyword evidence="3" id="KW-1185">Reference proteome</keyword>
<feature type="compositionally biased region" description="Basic and acidic residues" evidence="1">
    <location>
        <begin position="13"/>
        <end position="28"/>
    </location>
</feature>
<sequence length="149" mass="15946">MSTTTDQRVGFSEAEKAAMKARHDELRSSGRGGAKKADEAQACLDAIAALPDGDRALAERVHALVGEVAPGLRPKTWYGMPAYVDEQGKVVCFFKAGSKFGSRYATLGFSDVARLDDGDLWPTEYAVSRMSAEVEAAVGDLVRRAVHPG</sequence>
<organism evidence="2 3">
    <name type="scientific">Microlunatus antarcticus</name>
    <dbReference type="NCBI Taxonomy" id="53388"/>
    <lineage>
        <taxon>Bacteria</taxon>
        <taxon>Bacillati</taxon>
        <taxon>Actinomycetota</taxon>
        <taxon>Actinomycetes</taxon>
        <taxon>Propionibacteriales</taxon>
        <taxon>Propionibacteriaceae</taxon>
        <taxon>Microlunatus</taxon>
    </lineage>
</organism>
<evidence type="ECO:0000313" key="2">
    <source>
        <dbReference type="EMBL" id="MBB3327909.1"/>
    </source>
</evidence>
<proteinExistence type="predicted"/>
<dbReference type="SUPFAM" id="SSF159888">
    <property type="entry name" value="YdhG-like"/>
    <property type="match status" value="1"/>
</dbReference>
<accession>A0A7W5JX26</accession>
<name>A0A7W5JX26_9ACTN</name>
<comment type="caution">
    <text evidence="2">The sequence shown here is derived from an EMBL/GenBank/DDBJ whole genome shotgun (WGS) entry which is preliminary data.</text>
</comment>
<protein>
    <submittedName>
        <fullName evidence="2">Uncharacterized protein YdhG (YjbR/CyaY superfamily)</fullName>
    </submittedName>
</protein>
<dbReference type="AlphaFoldDB" id="A0A7W5JX26"/>
<reference evidence="2 3" key="1">
    <citation type="submission" date="2020-08" db="EMBL/GenBank/DDBJ databases">
        <title>Sequencing the genomes of 1000 actinobacteria strains.</title>
        <authorList>
            <person name="Klenk H.-P."/>
        </authorList>
    </citation>
    <scope>NUCLEOTIDE SEQUENCE [LARGE SCALE GENOMIC DNA]</scope>
    <source>
        <strain evidence="2 3">DSM 11053</strain>
    </source>
</reference>